<evidence type="ECO:0008006" key="6">
    <source>
        <dbReference type="Google" id="ProtNLM"/>
    </source>
</evidence>
<accession>A0A413ESN0</accession>
<dbReference type="EMBL" id="QSBI01000009">
    <property type="protein sequence ID" value="RGX10587.1"/>
    <property type="molecule type" value="Genomic_DNA"/>
</dbReference>
<comment type="caution">
    <text evidence="3">The sequence shown here is derived from an EMBL/GenBank/DDBJ whole genome shotgun (WGS) entry which is preliminary data.</text>
</comment>
<evidence type="ECO:0000313" key="5">
    <source>
        <dbReference type="Proteomes" id="UP000435985"/>
    </source>
</evidence>
<evidence type="ECO:0000256" key="1">
    <source>
        <dbReference type="SAM" id="SignalP"/>
    </source>
</evidence>
<name>A0A413ESN0_BACOV</name>
<reference evidence="3 4" key="1">
    <citation type="submission" date="2018-08" db="EMBL/GenBank/DDBJ databases">
        <title>A genome reference for cultivated species of the human gut microbiota.</title>
        <authorList>
            <person name="Zou Y."/>
            <person name="Xue W."/>
            <person name="Luo G."/>
        </authorList>
    </citation>
    <scope>NUCLEOTIDE SEQUENCE [LARGE SCALE GENOMIC DNA]</scope>
    <source>
        <strain evidence="3 4">AF04-46</strain>
    </source>
</reference>
<evidence type="ECO:0000313" key="4">
    <source>
        <dbReference type="Proteomes" id="UP000286031"/>
    </source>
</evidence>
<feature type="signal peptide" evidence="1">
    <location>
        <begin position="1"/>
        <end position="23"/>
    </location>
</feature>
<dbReference type="Proteomes" id="UP000286031">
    <property type="component" value="Unassembled WGS sequence"/>
</dbReference>
<dbReference type="Proteomes" id="UP000435985">
    <property type="component" value="Unassembled WGS sequence"/>
</dbReference>
<sequence length="1051" mass="118969">MNNLYTNKKIILKRLFLILSAFFAVLSAKGQSEDGIKLDVPRLVPLSPTATAMVKYQSYPIDHCTGVPDITIPLYDIVAGEVTIPVTLSYHASGLKPKEGSGYAGAGWTLNLEPSIARQVIGVADNDYYGWFDRYFSQNTVPGDERDRLIYYGEMVDNKRDTRPDKFTYKLPGGGGSGYFSDRSSPLITVPHNSDVVRYAESDMNITDGNGVKYLFNGVHETMNDIITRWMCTSICSARYPHPTLVSFQYQTLQNQWEPSAYYNLNDRLVFDERDKDGSPKLYLMEQKSGGNNYYQITAGRSSGSSSLPNANKESVSSYVANMSYPSGSYCAEGRMSTTRLAQVNFMGNRLSVSYKAVGEVPNNTSVLDKMQVTDENGELVRTINFYVTPYNGKTSLTKLDSVRISAPGVESQTYSFRYVGVNSVPSIYTKAVDHWGFMNGSEASANGSKLTVPNFSKRIPLPDTNNTGRKDTVLFENAVGIDREASGNIVGILDRITDPQGIETSFSYEGNYGAFRDNSQQPEYRDYLYPVGGLRVKSIETYDPKTRKRLCKNYRYGLTVINNEKYESVWGGGAIKHIVTERDYCSTVTQVMDDGQSLWNEYLTVYHSMPVSNITFRNGSPVMYNIVSEEILGGGISQKTVYYYDVDAHAFEDVLHWESGENTSASVREFMLNQPESVLNRLGRMLPGHPYEPSDDFVTGYFETNQRNGALMGIDRFDGQELVSSTRYEYKKVIAGPYNIPVDLPVRKLIVDVDLYMKKPNSLLGKPVFVADNDNTHSATNMRTTYYLDCETYWALDKETTQYYCKVNGRQRVMSTEKQYAYDDRHLSNPGSSLKPRRVDFTNSDGVQFSDHYTYLDGYPAILSLHKHVEDEQCTEKRILFKSGTCLPVRVQFKTDRMADFRDEVVYQSYDSNSNVCEIMAKDDTPVLFIWGYRNRYPIAKIENATRQQVSVALGYDGDIEDVFGDWASLAVPTEEIWDKINSLRERLPGNTRVTTYEYVPLQGVVSITDPNNVITKFEYDNYSRLTDSYYLDADARKVMLQQYIYHFGK</sequence>
<reference evidence="2 5" key="2">
    <citation type="journal article" date="2019" name="Nat. Med.">
        <title>A library of human gut bacterial isolates paired with longitudinal multiomics data enables mechanistic microbiome research.</title>
        <authorList>
            <person name="Poyet M."/>
            <person name="Groussin M."/>
            <person name="Gibbons S.M."/>
            <person name="Avila-Pacheco J."/>
            <person name="Jiang X."/>
            <person name="Kearney S.M."/>
            <person name="Perrotta A.R."/>
            <person name="Berdy B."/>
            <person name="Zhao S."/>
            <person name="Lieberman T.D."/>
            <person name="Swanson P.K."/>
            <person name="Smith M."/>
            <person name="Roesemann S."/>
            <person name="Alexander J.E."/>
            <person name="Rich S.A."/>
            <person name="Livny J."/>
            <person name="Vlamakis H."/>
            <person name="Clish C."/>
            <person name="Bullock K."/>
            <person name="Deik A."/>
            <person name="Scott J."/>
            <person name="Pierce K.A."/>
            <person name="Xavier R.J."/>
            <person name="Alm E.J."/>
        </authorList>
    </citation>
    <scope>NUCLEOTIDE SEQUENCE [LARGE SCALE GENOMIC DNA]</scope>
    <source>
        <strain evidence="2 5">BIOML-A14</strain>
    </source>
</reference>
<keyword evidence="1" id="KW-0732">Signal</keyword>
<evidence type="ECO:0000313" key="2">
    <source>
        <dbReference type="EMBL" id="KAA4662839.1"/>
    </source>
</evidence>
<dbReference type="RefSeq" id="WP_004307786.1">
    <property type="nucleotide sequence ID" value="NZ_CP081917.1"/>
</dbReference>
<protein>
    <recommendedName>
        <fullName evidence="6">YD repeat-containing protein</fullName>
    </recommendedName>
</protein>
<gene>
    <name evidence="3" type="ORF">DWV35_09050</name>
    <name evidence="2" type="ORF">F3B98_17635</name>
</gene>
<dbReference type="EMBL" id="VWFO01000024">
    <property type="protein sequence ID" value="KAA4662839.1"/>
    <property type="molecule type" value="Genomic_DNA"/>
</dbReference>
<organism evidence="3 4">
    <name type="scientific">Bacteroides ovatus</name>
    <dbReference type="NCBI Taxonomy" id="28116"/>
    <lineage>
        <taxon>Bacteria</taxon>
        <taxon>Pseudomonadati</taxon>
        <taxon>Bacteroidota</taxon>
        <taxon>Bacteroidia</taxon>
        <taxon>Bacteroidales</taxon>
        <taxon>Bacteroidaceae</taxon>
        <taxon>Bacteroides</taxon>
    </lineage>
</organism>
<dbReference type="AlphaFoldDB" id="A0A413ESN0"/>
<proteinExistence type="predicted"/>
<evidence type="ECO:0000313" key="3">
    <source>
        <dbReference type="EMBL" id="RGX10587.1"/>
    </source>
</evidence>
<feature type="chain" id="PRO_5041085386" description="YD repeat-containing protein" evidence="1">
    <location>
        <begin position="24"/>
        <end position="1051"/>
    </location>
</feature>